<keyword evidence="2" id="KW-1185">Reference proteome</keyword>
<organism evidence="2 3">
    <name type="scientific">Panagrellus redivivus</name>
    <name type="common">Microworm</name>
    <dbReference type="NCBI Taxonomy" id="6233"/>
    <lineage>
        <taxon>Eukaryota</taxon>
        <taxon>Metazoa</taxon>
        <taxon>Ecdysozoa</taxon>
        <taxon>Nematoda</taxon>
        <taxon>Chromadorea</taxon>
        <taxon>Rhabditida</taxon>
        <taxon>Tylenchina</taxon>
        <taxon>Panagrolaimomorpha</taxon>
        <taxon>Panagrolaimoidea</taxon>
        <taxon>Panagrolaimidae</taxon>
        <taxon>Panagrellus</taxon>
    </lineage>
</organism>
<dbReference type="Proteomes" id="UP000492821">
    <property type="component" value="Unassembled WGS sequence"/>
</dbReference>
<sequence length="176" mass="19375">MYIFGFIACFLVIHEVGAQIWQPERRGYPISSYGEPYEQEYQAPPYLESPIYPNYPPTYASPSGINPFQRRPPAYGVGVAPTAYPGQMGVPMMAGGVGGMPLGSRAQEVAVASLMNYVTDKDNFQPQGCSWDGGRNRCTDVLNQCKGICRDFANDVVTHDCRCVPFGYAALLGWQN</sequence>
<proteinExistence type="predicted"/>
<protein>
    <submittedName>
        <fullName evidence="3">ShKT domain-containing protein</fullName>
    </submittedName>
</protein>
<keyword evidence="1" id="KW-0732">Signal</keyword>
<evidence type="ECO:0000313" key="2">
    <source>
        <dbReference type="Proteomes" id="UP000492821"/>
    </source>
</evidence>
<feature type="signal peptide" evidence="1">
    <location>
        <begin position="1"/>
        <end position="18"/>
    </location>
</feature>
<evidence type="ECO:0000313" key="3">
    <source>
        <dbReference type="WBParaSite" id="Pan_g3254.t1"/>
    </source>
</evidence>
<evidence type="ECO:0000256" key="1">
    <source>
        <dbReference type="SAM" id="SignalP"/>
    </source>
</evidence>
<reference evidence="3" key="2">
    <citation type="submission" date="2020-10" db="UniProtKB">
        <authorList>
            <consortium name="WormBaseParasite"/>
        </authorList>
    </citation>
    <scope>IDENTIFICATION</scope>
</reference>
<reference evidence="2" key="1">
    <citation type="journal article" date="2013" name="Genetics">
        <title>The draft genome and transcriptome of Panagrellus redivivus are shaped by the harsh demands of a free-living lifestyle.</title>
        <authorList>
            <person name="Srinivasan J."/>
            <person name="Dillman A.R."/>
            <person name="Macchietto M.G."/>
            <person name="Heikkinen L."/>
            <person name="Lakso M."/>
            <person name="Fracchia K.M."/>
            <person name="Antoshechkin I."/>
            <person name="Mortazavi A."/>
            <person name="Wong G."/>
            <person name="Sternberg P.W."/>
        </authorList>
    </citation>
    <scope>NUCLEOTIDE SEQUENCE [LARGE SCALE GENOMIC DNA]</scope>
    <source>
        <strain evidence="2">MT8872</strain>
    </source>
</reference>
<accession>A0A7E4VU56</accession>
<feature type="chain" id="PRO_5028858029" evidence="1">
    <location>
        <begin position="19"/>
        <end position="176"/>
    </location>
</feature>
<dbReference type="AlphaFoldDB" id="A0A7E4VU56"/>
<dbReference type="WBParaSite" id="Pan_g3254.t1">
    <property type="protein sequence ID" value="Pan_g3254.t1"/>
    <property type="gene ID" value="Pan_g3254"/>
</dbReference>
<name>A0A7E4VU56_PANRE</name>